<keyword evidence="1" id="KW-0175">Coiled coil</keyword>
<sequence length="1160" mass="129431">MDCPSASMSMSLSSPRRRRPFEDPHSVMVRTGSNDSSKSSDDILVAGPSHTPSQRNKQAIPPHVIQSSHSRRSSAKLTTARVVYDRFTISFGPAIARERFRGIVRTRPKPLSRASDSSSSSDVKTEDDELSGGPNHRGTYSKEYTLLHPNITWVHRGQGRYLPASAIATDNTSSSARPTRQTTERTNGSVATSEQTMESMTQALYDHFSDWRKQRNPEASDRWSPQLKGQYKLYLEMIKTTPRQQWLKAIETIADQDHREIVRQWNRAMDRQFPTNGKIERQHSEDGSPRNHLSRQAKTFWPSLEHRRSSRLTDAPNNGSYNEDDDYGAGDTDGSHSPDKTYRKDHVDAHPNELFHHAGNGWWKRGPRPNDSEKTSDRRDSSASHAIKYSSSEASRESDGGATIHKEELYKYPGMTFHHKGNRWYKPGIGPSGVTGCITVSADGQIIGPKRRRSDFTVDSNEMSIDAPPPLSTPDLGHTVNKAYADLHPEVEWVHRGGGRYKRKASLIDTGTVAPAGSSDRRSSRAENSFSNHYAASRASDELRRSSNRRRNSKLESLDDEPGELFDKAYVDAHPDEKFYHRGQGRYARGDRPKAMGGPSLDHSHSEEKFDKAYVDAHPNETFHHRGQGRWARGLPPPHSNSKTAVRGPGALEMYKREKSPQDGPKPPPLTALLKKQEGPDLWRNLNWQYRGGGKWCQVSKEEAHRLTTKSRKPRVSSGRSRGDEADMQLRGEAFAVDGSSTAAAKRSAGLLAKPPKIIRKRSQQSMAQLPSNSHSTAPTPRPALLPPEDDRVDQEDLPSLYKDAWSDAESEDLDDAAKILRSEFDPMIGPEPFVRALTKHDPAVRSLDTLKQLAANAQQALMQLQDEYLALDEIVARHPMNGKKERKAVKGGRQPLEYTVWEDKKEAILYDYTFDPRKTGYQNPDAQRIIRDEEGRELRRRRNRYGHDPHETAVNYGDGEMTAKRAVKPVSRFDGVVIPPPRKRSRLMTTADDNITKTMDDSPSATPNRAASPIPGFTEAEMAAINDPKRGRWRGHVPKVMHQAMHHRLRELRAESVGSQRSESGTSTGSPNQTGARKGRPPGSKNLKPRKDIGIKKGPRKKLATSQATPTSSVEPEMMQDGSVPAIVENPPDDVPAAAAADEPMAIDAAASQAMSLNV</sequence>
<feature type="region of interest" description="Disordered" evidence="2">
    <location>
        <begin position="991"/>
        <end position="1017"/>
    </location>
</feature>
<reference evidence="3" key="2">
    <citation type="journal article" date="2022" name="Microb. Genom.">
        <title>A chromosome-scale genome assembly of the tomato pathogen Cladosporium fulvum reveals a compartmentalized genome architecture and the presence of a dispensable chromosome.</title>
        <authorList>
            <person name="Zaccaron A.Z."/>
            <person name="Chen L.H."/>
            <person name="Samaras A."/>
            <person name="Stergiopoulos I."/>
        </authorList>
    </citation>
    <scope>NUCLEOTIDE SEQUENCE</scope>
    <source>
        <strain evidence="3">Race5_Kim</strain>
    </source>
</reference>
<feature type="compositionally biased region" description="Polar residues" evidence="2">
    <location>
        <begin position="1105"/>
        <end position="1115"/>
    </location>
</feature>
<feature type="region of interest" description="Disordered" evidence="2">
    <location>
        <begin position="626"/>
        <end position="646"/>
    </location>
</feature>
<dbReference type="EMBL" id="CP090172">
    <property type="protein sequence ID" value="UJO22746.1"/>
    <property type="molecule type" value="Genomic_DNA"/>
</dbReference>
<feature type="region of interest" description="Disordered" evidence="2">
    <location>
        <begin position="512"/>
        <end position="560"/>
    </location>
</feature>
<evidence type="ECO:0000313" key="4">
    <source>
        <dbReference type="Proteomes" id="UP000756132"/>
    </source>
</evidence>
<name>A0A9Q8PHR4_PASFU</name>
<organism evidence="3 4">
    <name type="scientific">Passalora fulva</name>
    <name type="common">Tomato leaf mold</name>
    <name type="synonym">Cladosporium fulvum</name>
    <dbReference type="NCBI Taxonomy" id="5499"/>
    <lineage>
        <taxon>Eukaryota</taxon>
        <taxon>Fungi</taxon>
        <taxon>Dikarya</taxon>
        <taxon>Ascomycota</taxon>
        <taxon>Pezizomycotina</taxon>
        <taxon>Dothideomycetes</taxon>
        <taxon>Dothideomycetidae</taxon>
        <taxon>Mycosphaerellales</taxon>
        <taxon>Mycosphaerellaceae</taxon>
        <taxon>Fulvia</taxon>
    </lineage>
</organism>
<dbReference type="AlphaFoldDB" id="A0A9Q8PHR4"/>
<dbReference type="Proteomes" id="UP000756132">
    <property type="component" value="Chromosome 10"/>
</dbReference>
<reference evidence="3" key="1">
    <citation type="submission" date="2021-12" db="EMBL/GenBank/DDBJ databases">
        <authorList>
            <person name="Zaccaron A."/>
            <person name="Stergiopoulos I."/>
        </authorList>
    </citation>
    <scope>NUCLEOTIDE SEQUENCE</scope>
    <source>
        <strain evidence="3">Race5_Kim</strain>
    </source>
</reference>
<feature type="region of interest" description="Disordered" evidence="2">
    <location>
        <begin position="165"/>
        <end position="195"/>
    </location>
</feature>
<evidence type="ECO:0000256" key="1">
    <source>
        <dbReference type="SAM" id="Coils"/>
    </source>
</evidence>
<feature type="region of interest" description="Disordered" evidence="2">
    <location>
        <begin position="267"/>
        <end position="402"/>
    </location>
</feature>
<feature type="compositionally biased region" description="Basic and acidic residues" evidence="2">
    <location>
        <begin position="333"/>
        <end position="356"/>
    </location>
</feature>
<dbReference type="GeneID" id="71991989"/>
<dbReference type="OrthoDB" id="4115400at2759"/>
<feature type="compositionally biased region" description="Low complexity" evidence="2">
    <location>
        <begin position="383"/>
        <end position="392"/>
    </location>
</feature>
<dbReference type="RefSeq" id="XP_047767112.1">
    <property type="nucleotide sequence ID" value="XM_047911259.1"/>
</dbReference>
<feature type="compositionally biased region" description="Polar residues" evidence="2">
    <location>
        <begin position="168"/>
        <end position="195"/>
    </location>
</feature>
<protein>
    <submittedName>
        <fullName evidence="3">Uncharacterized protein</fullName>
    </submittedName>
</protein>
<feature type="region of interest" description="Disordered" evidence="2">
    <location>
        <begin position="702"/>
        <end position="729"/>
    </location>
</feature>
<gene>
    <name evidence="3" type="ORF">CLAFUR5_12111</name>
</gene>
<feature type="compositionally biased region" description="Basic and acidic residues" evidence="2">
    <location>
        <begin position="368"/>
        <end position="382"/>
    </location>
</feature>
<feature type="compositionally biased region" description="Basic and acidic residues" evidence="2">
    <location>
        <begin position="278"/>
        <end position="289"/>
    </location>
</feature>
<evidence type="ECO:0000256" key="2">
    <source>
        <dbReference type="SAM" id="MobiDB-lite"/>
    </source>
</evidence>
<feature type="region of interest" description="Disordered" evidence="2">
    <location>
        <begin position="1056"/>
        <end position="1142"/>
    </location>
</feature>
<feature type="compositionally biased region" description="Polar residues" evidence="2">
    <location>
        <begin position="1058"/>
        <end position="1076"/>
    </location>
</feature>
<feature type="region of interest" description="Disordered" evidence="2">
    <location>
        <begin position="762"/>
        <end position="795"/>
    </location>
</feature>
<feature type="coiled-coil region" evidence="1">
    <location>
        <begin position="848"/>
        <end position="875"/>
    </location>
</feature>
<feature type="compositionally biased region" description="Low complexity" evidence="2">
    <location>
        <begin position="1"/>
        <end position="14"/>
    </location>
</feature>
<feature type="compositionally biased region" description="Polar residues" evidence="2">
    <location>
        <begin position="764"/>
        <end position="776"/>
    </location>
</feature>
<feature type="region of interest" description="Disordered" evidence="2">
    <location>
        <begin position="1"/>
        <end position="76"/>
    </location>
</feature>
<proteinExistence type="predicted"/>
<keyword evidence="4" id="KW-1185">Reference proteome</keyword>
<dbReference type="KEGG" id="ffu:CLAFUR5_12111"/>
<accession>A0A9Q8PHR4</accession>
<feature type="region of interest" description="Disordered" evidence="2">
    <location>
        <begin position="107"/>
        <end position="141"/>
    </location>
</feature>
<evidence type="ECO:0000313" key="3">
    <source>
        <dbReference type="EMBL" id="UJO22746.1"/>
    </source>
</evidence>
<feature type="region of interest" description="Disordered" evidence="2">
    <location>
        <begin position="577"/>
        <end position="605"/>
    </location>
</feature>